<feature type="transmembrane region" description="Helical" evidence="6">
    <location>
        <begin position="213"/>
        <end position="235"/>
    </location>
</feature>
<feature type="transmembrane region" description="Helical" evidence="6">
    <location>
        <begin position="315"/>
        <end position="337"/>
    </location>
</feature>
<feature type="transmembrane region" description="Helical" evidence="6">
    <location>
        <begin position="26"/>
        <end position="47"/>
    </location>
</feature>
<protein>
    <submittedName>
        <fullName evidence="8">Na/Pi-cotransporter II-like protein</fullName>
    </submittedName>
</protein>
<gene>
    <name evidence="8" type="ORF">HMPREF9436_01513</name>
</gene>
<evidence type="ECO:0000256" key="2">
    <source>
        <dbReference type="ARBA" id="ARBA00022475"/>
    </source>
</evidence>
<comment type="caution">
    <text evidence="8">The sequence shown here is derived from an EMBL/GenBank/DDBJ whole genome shotgun (WGS) entry which is preliminary data.</text>
</comment>
<comment type="subcellular location">
    <subcellularLocation>
        <location evidence="1">Cell membrane</location>
        <topology evidence="1">Multi-pass membrane protein</topology>
    </subcellularLocation>
</comment>
<dbReference type="GO" id="GO:0044341">
    <property type="term" value="P:sodium-dependent phosphate transport"/>
    <property type="evidence" value="ECO:0007669"/>
    <property type="project" value="InterPro"/>
</dbReference>
<feature type="transmembrane region" description="Helical" evidence="6">
    <location>
        <begin position="77"/>
        <end position="100"/>
    </location>
</feature>
<organism evidence="8 9">
    <name type="scientific">Faecalibacterium cf. prausnitzii KLE1255</name>
    <dbReference type="NCBI Taxonomy" id="748224"/>
    <lineage>
        <taxon>Bacteria</taxon>
        <taxon>Bacillati</taxon>
        <taxon>Bacillota</taxon>
        <taxon>Clostridia</taxon>
        <taxon>Eubacteriales</taxon>
        <taxon>Oscillospiraceae</taxon>
        <taxon>Faecalibacterium</taxon>
    </lineage>
</organism>
<dbReference type="GO" id="GO:0005436">
    <property type="term" value="F:sodium:phosphate symporter activity"/>
    <property type="evidence" value="ECO:0007669"/>
    <property type="project" value="InterPro"/>
</dbReference>
<feature type="transmembrane region" description="Helical" evidence="6">
    <location>
        <begin position="112"/>
        <end position="131"/>
    </location>
</feature>
<reference evidence="8 9" key="1">
    <citation type="submission" date="2010-08" db="EMBL/GenBank/DDBJ databases">
        <authorList>
            <person name="Weinstock G."/>
            <person name="Sodergren E."/>
            <person name="Clifton S."/>
            <person name="Fulton L."/>
            <person name="Fulton B."/>
            <person name="Courtney L."/>
            <person name="Fronick C."/>
            <person name="Harrison M."/>
            <person name="Strong C."/>
            <person name="Farmer C."/>
            <person name="Delahaunty K."/>
            <person name="Markovic C."/>
            <person name="Hall O."/>
            <person name="Minx P."/>
            <person name="Tomlinson C."/>
            <person name="Mitreva M."/>
            <person name="Hou S."/>
            <person name="Chen J."/>
            <person name="Wollam A."/>
            <person name="Pepin K.H."/>
            <person name="Johnson M."/>
            <person name="Bhonagiri V."/>
            <person name="Zhang X."/>
            <person name="Suruliraj S."/>
            <person name="Warren W."/>
            <person name="Chinwalla A."/>
            <person name="Mardis E.R."/>
            <person name="Wilson R.K."/>
        </authorList>
    </citation>
    <scope>NUCLEOTIDE SEQUENCE [LARGE SCALE GENOMIC DNA]</scope>
    <source>
        <strain evidence="8 9">KLE1255</strain>
    </source>
</reference>
<accession>E2ZIL8</accession>
<dbReference type="BioCyc" id="FCF748224-HMP:GTSS-195-MONOMER"/>
<evidence type="ECO:0000313" key="9">
    <source>
        <dbReference type="Proteomes" id="UP000006028"/>
    </source>
</evidence>
<dbReference type="PANTHER" id="PTHR10010:SF46">
    <property type="entry name" value="SODIUM-DEPENDENT PHOSPHATE TRANSPORT PROTEIN 2B"/>
    <property type="match status" value="1"/>
</dbReference>
<dbReference type="Gene3D" id="1.20.58.220">
    <property type="entry name" value="Phosphate transport system protein phou homolog 2, domain 2"/>
    <property type="match status" value="1"/>
</dbReference>
<evidence type="ECO:0000259" key="7">
    <source>
        <dbReference type="Pfam" id="PF01895"/>
    </source>
</evidence>
<feature type="transmembrane region" description="Helical" evidence="6">
    <location>
        <begin position="174"/>
        <end position="193"/>
    </location>
</feature>
<keyword evidence="4 6" id="KW-1133">Transmembrane helix</keyword>
<dbReference type="NCBIfam" id="TIGR00704">
    <property type="entry name" value="NaPi_cotrn_rel"/>
    <property type="match status" value="1"/>
</dbReference>
<name>E2ZIL8_9FIRM</name>
<keyword evidence="2" id="KW-1003">Cell membrane</keyword>
<dbReference type="InterPro" id="IPR003841">
    <property type="entry name" value="Na/Pi_transpt"/>
</dbReference>
<evidence type="ECO:0000256" key="4">
    <source>
        <dbReference type="ARBA" id="ARBA00022989"/>
    </source>
</evidence>
<dbReference type="EMBL" id="AECU01000120">
    <property type="protein sequence ID" value="EFQ06917.1"/>
    <property type="molecule type" value="Genomic_DNA"/>
</dbReference>
<keyword evidence="3 6" id="KW-0812">Transmembrane</keyword>
<dbReference type="HOGENOM" id="CLU_025623_0_1_9"/>
<sequence length="622" mass="68390">MDFTLHLYTQNQEKHIKNTSNKSEEIFMTIFNVFSLLGGLALFLFGMDIMGKALEKQAGGQLQKILSKLTDNPLKGFFLGLCVTAVIQSSSATTVMVVGFVNSGIMELHQAIGVIMGSNVGTTVTSWILSLSGLQGDSLFINLLKPTSFSPLLAFIGILLYMCKSEKKKGVGTILIGFAVLMTGMTTMSNAVLPLQNEAWFTSLFTRFSNPLLGVLVGALVTGIIQSSSASVGILQALSATGVITYGSAIPIIMGQNIGTCVTALISSVGANKNARRAAMVHLYFNIIGVTIFLVGFYGLNTVCHFAFVNTTIEAWGIAVVHSVFNIVATLVLLPFANLLEKLAILTIPDSPEKESFALLDDRLLNTPAVAVERARSATAEMAELARVGVMQAMSLTHDWNDTLAQKVREEETQVDRYEDALGTYLVKLSSRELNHADSQSVNTLLHTISDFERISDHSVNLMESAEEMHTKDIQFSQDARDELQVLEDAVQDILNRTTDAFRKGDLHLASKVEPLEAVVNELVRAIKAHHIARLQAGSCSIEYGFVLDDLLTNYERVCDHCSNVAVAQIEVAQDSFDTHAYLNELRHGNDTKESEEFHRRLDRYRERYLFPENQSAEDFDK</sequence>
<dbReference type="InterPro" id="IPR026022">
    <property type="entry name" value="PhoU_dom"/>
</dbReference>
<dbReference type="eggNOG" id="COG1283">
    <property type="taxonomic scope" value="Bacteria"/>
</dbReference>
<dbReference type="Pfam" id="PF02690">
    <property type="entry name" value="Na_Pi_cotrans"/>
    <property type="match status" value="1"/>
</dbReference>
<evidence type="ECO:0000313" key="8">
    <source>
        <dbReference type="EMBL" id="EFQ06917.1"/>
    </source>
</evidence>
<dbReference type="NCBIfam" id="NF037997">
    <property type="entry name" value="Na_Pi_symport"/>
    <property type="match status" value="1"/>
</dbReference>
<feature type="domain" description="PhoU" evidence="7">
    <location>
        <begin position="489"/>
        <end position="566"/>
    </location>
</feature>
<evidence type="ECO:0000256" key="1">
    <source>
        <dbReference type="ARBA" id="ARBA00004651"/>
    </source>
</evidence>
<dbReference type="InterPro" id="IPR004633">
    <property type="entry name" value="NaPi_cotrn-rel/YqeW-like"/>
</dbReference>
<proteinExistence type="predicted"/>
<dbReference type="PANTHER" id="PTHR10010">
    <property type="entry name" value="SOLUTE CARRIER FAMILY 34 SODIUM PHOSPHATE , MEMBER 2-RELATED"/>
    <property type="match status" value="1"/>
</dbReference>
<evidence type="ECO:0000256" key="6">
    <source>
        <dbReference type="SAM" id="Phobius"/>
    </source>
</evidence>
<keyword evidence="5 6" id="KW-0472">Membrane</keyword>
<dbReference type="GO" id="GO:0005886">
    <property type="term" value="C:plasma membrane"/>
    <property type="evidence" value="ECO:0007669"/>
    <property type="project" value="UniProtKB-SubCell"/>
</dbReference>
<evidence type="ECO:0000256" key="3">
    <source>
        <dbReference type="ARBA" id="ARBA00022692"/>
    </source>
</evidence>
<feature type="transmembrane region" description="Helical" evidence="6">
    <location>
        <begin position="143"/>
        <end position="162"/>
    </location>
</feature>
<feature type="domain" description="PhoU" evidence="7">
    <location>
        <begin position="380"/>
        <end position="465"/>
    </location>
</feature>
<evidence type="ECO:0000256" key="5">
    <source>
        <dbReference type="ARBA" id="ARBA00023136"/>
    </source>
</evidence>
<dbReference type="InterPro" id="IPR038078">
    <property type="entry name" value="PhoU-like_sf"/>
</dbReference>
<dbReference type="STRING" id="748224.HMPREF9436_01513"/>
<dbReference type="AlphaFoldDB" id="E2ZIL8"/>
<feature type="transmembrane region" description="Helical" evidence="6">
    <location>
        <begin position="283"/>
        <end position="309"/>
    </location>
</feature>
<dbReference type="Pfam" id="PF01895">
    <property type="entry name" value="PhoU"/>
    <property type="match status" value="2"/>
</dbReference>
<dbReference type="SUPFAM" id="SSF109755">
    <property type="entry name" value="PhoU-like"/>
    <property type="match status" value="1"/>
</dbReference>
<dbReference type="Proteomes" id="UP000006028">
    <property type="component" value="Unassembled WGS sequence"/>
</dbReference>